<sequence length="263" mass="27300">MTDVGFYARRYGPPPREGRPAFVLVHGLGLSGRYFVPLARRLAAGGASVLVPDLPGNGRSRSVVRRAPDVGRLADALAHGLERALPPGPVVLVANSVGCQVVAALAARHPRLVSHLVLVGPALDPGASGARQCVRLVADAPREPLGLLALAGFDYLVTGPLRCAASFRHALRDAAAAFEVNLSRVRAPTLAVRGAGDTIASVAWTRRVADLVADGYARDIPGAAHAAHYGAPDALAALIEKFTSEQYTSEGFTSEQSTAGEPG</sequence>
<accession>A0A5P2CR54</accession>
<gene>
    <name evidence="2" type="ORF">DEJ49_34265</name>
</gene>
<dbReference type="EMBL" id="CP029191">
    <property type="protein sequence ID" value="QES45392.1"/>
    <property type="molecule type" value="Genomic_DNA"/>
</dbReference>
<dbReference type="PRINTS" id="PR00111">
    <property type="entry name" value="ABHYDROLASE"/>
</dbReference>
<evidence type="ECO:0000259" key="1">
    <source>
        <dbReference type="Pfam" id="PF00561"/>
    </source>
</evidence>
<proteinExistence type="predicted"/>
<keyword evidence="2" id="KW-0378">Hydrolase</keyword>
<dbReference type="RefSeq" id="WP_150188666.1">
    <property type="nucleotide sequence ID" value="NZ_CP029191.1"/>
</dbReference>
<dbReference type="PANTHER" id="PTHR43194">
    <property type="entry name" value="HYDROLASE ALPHA/BETA FOLD FAMILY"/>
    <property type="match status" value="1"/>
</dbReference>
<dbReference type="PANTHER" id="PTHR43194:SF5">
    <property type="entry name" value="PIMELOYL-[ACYL-CARRIER PROTEIN] METHYL ESTER ESTERASE"/>
    <property type="match status" value="1"/>
</dbReference>
<name>A0A5P2CR54_STRVZ</name>
<protein>
    <submittedName>
        <fullName evidence="2">Alpha/beta hydrolase</fullName>
    </submittedName>
</protein>
<dbReference type="Gene3D" id="3.40.50.1820">
    <property type="entry name" value="alpha/beta hydrolase"/>
    <property type="match status" value="1"/>
</dbReference>
<dbReference type="AlphaFoldDB" id="A0A5P2CR54"/>
<dbReference type="Proteomes" id="UP000324015">
    <property type="component" value="Chromosome"/>
</dbReference>
<feature type="domain" description="AB hydrolase-1" evidence="1">
    <location>
        <begin position="20"/>
        <end position="127"/>
    </location>
</feature>
<evidence type="ECO:0000313" key="2">
    <source>
        <dbReference type="EMBL" id="QES45392.1"/>
    </source>
</evidence>
<dbReference type="Pfam" id="PF00561">
    <property type="entry name" value="Abhydrolase_1"/>
    <property type="match status" value="1"/>
</dbReference>
<organism evidence="2 3">
    <name type="scientific">Streptomyces venezuelae</name>
    <dbReference type="NCBI Taxonomy" id="54571"/>
    <lineage>
        <taxon>Bacteria</taxon>
        <taxon>Bacillati</taxon>
        <taxon>Actinomycetota</taxon>
        <taxon>Actinomycetes</taxon>
        <taxon>Kitasatosporales</taxon>
        <taxon>Streptomycetaceae</taxon>
        <taxon>Streptomyces</taxon>
    </lineage>
</organism>
<dbReference type="InterPro" id="IPR050228">
    <property type="entry name" value="Carboxylesterase_BioH"/>
</dbReference>
<dbReference type="InterPro" id="IPR000073">
    <property type="entry name" value="AB_hydrolase_1"/>
</dbReference>
<dbReference type="SUPFAM" id="SSF53474">
    <property type="entry name" value="alpha/beta-Hydrolases"/>
    <property type="match status" value="1"/>
</dbReference>
<dbReference type="GO" id="GO:0016787">
    <property type="term" value="F:hydrolase activity"/>
    <property type="evidence" value="ECO:0007669"/>
    <property type="project" value="UniProtKB-KW"/>
</dbReference>
<evidence type="ECO:0000313" key="3">
    <source>
        <dbReference type="Proteomes" id="UP000324015"/>
    </source>
</evidence>
<dbReference type="InterPro" id="IPR029058">
    <property type="entry name" value="AB_hydrolase_fold"/>
</dbReference>
<reference evidence="2 3" key="1">
    <citation type="submission" date="2018-05" db="EMBL/GenBank/DDBJ databases">
        <title>Streptomyces venezuelae.</title>
        <authorList>
            <person name="Kim W."/>
            <person name="Lee N."/>
            <person name="Cho B.-K."/>
        </authorList>
    </citation>
    <scope>NUCLEOTIDE SEQUENCE [LARGE SCALE GENOMIC DNA]</scope>
    <source>
        <strain evidence="2 3">ATCC 14585</strain>
    </source>
</reference>